<keyword evidence="5" id="KW-0413">Isomerase</keyword>
<dbReference type="EMBL" id="LWDL01000031">
    <property type="protein sequence ID" value="OQW49693.1"/>
    <property type="molecule type" value="Genomic_DNA"/>
</dbReference>
<dbReference type="GO" id="GO:0031419">
    <property type="term" value="F:cobalamin binding"/>
    <property type="evidence" value="ECO:0007669"/>
    <property type="project" value="UniProtKB-KW"/>
</dbReference>
<evidence type="ECO:0000259" key="7">
    <source>
        <dbReference type="Pfam" id="PF01642"/>
    </source>
</evidence>
<feature type="domain" description="Methylmalonyl-CoA mutase alpha/beta chain catalytic" evidence="7">
    <location>
        <begin position="41"/>
        <end position="453"/>
    </location>
</feature>
<name>A0A1W9HQL0_9HYPH</name>
<accession>A0A1W9HQL0</accession>
<reference evidence="8 9" key="1">
    <citation type="journal article" date="2017" name="Water Res.">
        <title>Comammox in drinking water systems.</title>
        <authorList>
            <person name="Wang Y."/>
            <person name="Ma L."/>
            <person name="Mao Y."/>
            <person name="Jiang X."/>
            <person name="Xia Y."/>
            <person name="Yu K."/>
            <person name="Li B."/>
            <person name="Zhang T."/>
        </authorList>
    </citation>
    <scope>NUCLEOTIDE SEQUENCE [LARGE SCALE GENOMIC DNA]</scope>
    <source>
        <strain evidence="8">SG_bin8</strain>
    </source>
</reference>
<keyword evidence="4" id="KW-0846">Cobalamin</keyword>
<dbReference type="Proteomes" id="UP000192872">
    <property type="component" value="Unassembled WGS sequence"/>
</dbReference>
<dbReference type="AlphaFoldDB" id="A0A1W9HQL0"/>
<evidence type="ECO:0000256" key="3">
    <source>
        <dbReference type="ARBA" id="ARBA00012398"/>
    </source>
</evidence>
<evidence type="ECO:0000256" key="2">
    <source>
        <dbReference type="ARBA" id="ARBA00008465"/>
    </source>
</evidence>
<evidence type="ECO:0000256" key="6">
    <source>
        <dbReference type="ARBA" id="ARBA00023285"/>
    </source>
</evidence>
<dbReference type="PANTHER" id="PTHR48101:SF4">
    <property type="entry name" value="METHYLMALONYL-COA MUTASE, MITOCHONDRIAL"/>
    <property type="match status" value="1"/>
</dbReference>
<dbReference type="GO" id="GO:0004494">
    <property type="term" value="F:methylmalonyl-CoA mutase activity"/>
    <property type="evidence" value="ECO:0007669"/>
    <property type="project" value="UniProtKB-EC"/>
</dbReference>
<dbReference type="Pfam" id="PF01642">
    <property type="entry name" value="MM_CoA_mutase"/>
    <property type="match status" value="1"/>
</dbReference>
<dbReference type="GO" id="GO:0005737">
    <property type="term" value="C:cytoplasm"/>
    <property type="evidence" value="ECO:0007669"/>
    <property type="project" value="TreeGrafter"/>
</dbReference>
<proteinExistence type="inferred from homology"/>
<dbReference type="InterPro" id="IPR036724">
    <property type="entry name" value="Cobalamin-bd_sf"/>
</dbReference>
<evidence type="ECO:0000313" key="8">
    <source>
        <dbReference type="EMBL" id="OQW49693.1"/>
    </source>
</evidence>
<comment type="similarity">
    <text evidence="2">Belongs to the methylmalonyl-CoA mutase family.</text>
</comment>
<comment type="caution">
    <text evidence="8">The sequence shown here is derived from an EMBL/GenBank/DDBJ whole genome shotgun (WGS) entry which is preliminary data.</text>
</comment>
<dbReference type="SUPFAM" id="SSF52242">
    <property type="entry name" value="Cobalamin (vitamin B12)-binding domain"/>
    <property type="match status" value="1"/>
</dbReference>
<dbReference type="GO" id="GO:0019678">
    <property type="term" value="P:propionate metabolic process, methylmalonyl pathway"/>
    <property type="evidence" value="ECO:0007669"/>
    <property type="project" value="TreeGrafter"/>
</dbReference>
<evidence type="ECO:0000256" key="1">
    <source>
        <dbReference type="ARBA" id="ARBA00001922"/>
    </source>
</evidence>
<sequence length="617" mass="64956">MTGNPFSAAPRFPAIDDEQWREAAIASLKGGRFEERLVSHTYDGIDIAPLYTARTAASAVSAAGPAGAAPFIRGWEATPRPWRLAQRVDLNDPTAANAQALDDLEGGANALIIATDINGVAVSNAADIETLLAGVRLDLISVTLEADHPQTVDLFVDLMQRRGHALSSLDFCPGFCPLAAMARGQDIGDEAAFAARLAALHQNYQAMGHLGPLFLLDGRVVADALGSEGQEIASILAQAVDMFRAGEKAGLDQQEVAARLAAKITVDADQFLSIAKLRALRLVWTHLMDAIGLGAAPLDIRAETSWRMLSGRDPWVNVLRGTIACFAGAVGGASEITLHPFTSALGRPDGLARRIARNTQAILAEESSLDRVADPAGGSYYVESLTQALAGKAWTIFQDIEKAGGFATSLRSGWLQQQVGQVRKKRLQALATRRDKITGVSEFPDIHEAPVPVAAPWPQGVAAGGGITPLPRLRLAQAFEDLRQNAEGMQPRPVMFLATLGTPAETITRAGFAKNFFEAGGIGSPGNDGFADIAALTTAFAKSGAALACLCSSDEVYGKQGAAAAQALKAAGARLVLLAGNPREKREELTAAGIDSFIYAGMDIVAALTDLQRQIGL</sequence>
<gene>
    <name evidence="8" type="ORF">A4S15_03000</name>
</gene>
<dbReference type="Gene3D" id="3.40.50.280">
    <property type="entry name" value="Cobalamin-binding domain"/>
    <property type="match status" value="1"/>
</dbReference>
<comment type="cofactor">
    <cofactor evidence="1">
        <name>adenosylcob(III)alamin</name>
        <dbReference type="ChEBI" id="CHEBI:18408"/>
    </cofactor>
</comment>
<dbReference type="PANTHER" id="PTHR48101">
    <property type="entry name" value="METHYLMALONYL-COA MUTASE, MITOCHONDRIAL-RELATED"/>
    <property type="match status" value="1"/>
</dbReference>
<evidence type="ECO:0000256" key="4">
    <source>
        <dbReference type="ARBA" id="ARBA00022628"/>
    </source>
</evidence>
<dbReference type="InterPro" id="IPR016176">
    <property type="entry name" value="Cbl-dep_enz_cat"/>
</dbReference>
<organism evidence="8 9">
    <name type="scientific">Candidatus Raskinella chloraquaticus</name>
    <dbReference type="NCBI Taxonomy" id="1951219"/>
    <lineage>
        <taxon>Bacteria</taxon>
        <taxon>Pseudomonadati</taxon>
        <taxon>Pseudomonadota</taxon>
        <taxon>Alphaproteobacteria</taxon>
        <taxon>Hyphomicrobiales</taxon>
        <taxon>Phreatobacteraceae</taxon>
        <taxon>Candidatus Raskinella</taxon>
    </lineage>
</organism>
<dbReference type="CDD" id="cd03677">
    <property type="entry name" value="MM_CoA_mutase_beta"/>
    <property type="match status" value="1"/>
</dbReference>
<dbReference type="SUPFAM" id="SSF51703">
    <property type="entry name" value="Cobalamin (vitamin B12)-dependent enzymes"/>
    <property type="match status" value="1"/>
</dbReference>
<dbReference type="RefSeq" id="WP_376799913.1">
    <property type="nucleotide sequence ID" value="NZ_DBNB01000008.1"/>
</dbReference>
<dbReference type="GO" id="GO:0046872">
    <property type="term" value="F:metal ion binding"/>
    <property type="evidence" value="ECO:0007669"/>
    <property type="project" value="InterPro"/>
</dbReference>
<dbReference type="InterPro" id="IPR006099">
    <property type="entry name" value="MeMalonylCoA_mutase_a/b_cat"/>
</dbReference>
<evidence type="ECO:0000313" key="9">
    <source>
        <dbReference type="Proteomes" id="UP000192872"/>
    </source>
</evidence>
<evidence type="ECO:0000256" key="5">
    <source>
        <dbReference type="ARBA" id="ARBA00023235"/>
    </source>
</evidence>
<dbReference type="Gene3D" id="3.20.20.240">
    <property type="entry name" value="Methylmalonyl-CoA mutase"/>
    <property type="match status" value="1"/>
</dbReference>
<keyword evidence="6" id="KW-0170">Cobalt</keyword>
<dbReference type="EC" id="5.4.99.2" evidence="3"/>
<protein>
    <recommendedName>
        <fullName evidence="3">methylmalonyl-CoA mutase</fullName>
        <ecNumber evidence="3">5.4.99.2</ecNumber>
    </recommendedName>
</protein>
<dbReference type="STRING" id="1827387.A4S15_03000"/>
<dbReference type="InterPro" id="IPR058549">
    <property type="entry name" value="MeMalonylCoA_mutase_a/b_site"/>
</dbReference>
<dbReference type="PROSITE" id="PS00544">
    <property type="entry name" value="METMALONYL_COA_MUTASE"/>
    <property type="match status" value="1"/>
</dbReference>